<gene>
    <name evidence="6" type="ORF">PCAMFM013_S092g000004</name>
</gene>
<keyword evidence="7" id="KW-1185">Reference proteome</keyword>
<sequence>MEEISRAFSDVEWSPIFSIENGLFSAAIDINRKQHVLQDRRLALKRIARESEAYEIGTQCHRNVLGIHKSMKWFVLLGYGGDMSQKILAPSRPFLPIPGNVSLELAAFIEPLALAWHAVKISPFKPGDSVLILGSGPIGLGVVQVLKLHGAKNVHGI</sequence>
<organism evidence="6 7">
    <name type="scientific">Penicillium camemberti (strain FM 013)</name>
    <dbReference type="NCBI Taxonomy" id="1429867"/>
    <lineage>
        <taxon>Eukaryota</taxon>
        <taxon>Fungi</taxon>
        <taxon>Dikarya</taxon>
        <taxon>Ascomycota</taxon>
        <taxon>Pezizomycotina</taxon>
        <taxon>Eurotiomycetes</taxon>
        <taxon>Eurotiomycetidae</taxon>
        <taxon>Eurotiales</taxon>
        <taxon>Aspergillaceae</taxon>
        <taxon>Penicillium</taxon>
    </lineage>
</organism>
<evidence type="ECO:0000256" key="2">
    <source>
        <dbReference type="ARBA" id="ARBA00008072"/>
    </source>
</evidence>
<evidence type="ECO:0000256" key="5">
    <source>
        <dbReference type="ARBA" id="ARBA00023002"/>
    </source>
</evidence>
<dbReference type="Gene3D" id="3.40.50.720">
    <property type="entry name" value="NAD(P)-binding Rossmann-like Domain"/>
    <property type="match status" value="1"/>
</dbReference>
<evidence type="ECO:0000256" key="3">
    <source>
        <dbReference type="ARBA" id="ARBA00022723"/>
    </source>
</evidence>
<keyword evidence="5" id="KW-0560">Oxidoreductase</keyword>
<comment type="similarity">
    <text evidence="2">Belongs to the zinc-containing alcohol dehydrogenase family.</text>
</comment>
<dbReference type="GO" id="GO:0046872">
    <property type="term" value="F:metal ion binding"/>
    <property type="evidence" value="ECO:0007669"/>
    <property type="project" value="UniProtKB-KW"/>
</dbReference>
<dbReference type="Proteomes" id="UP000053732">
    <property type="component" value="Unassembled WGS sequence"/>
</dbReference>
<evidence type="ECO:0000256" key="4">
    <source>
        <dbReference type="ARBA" id="ARBA00022833"/>
    </source>
</evidence>
<evidence type="ECO:0000313" key="7">
    <source>
        <dbReference type="Proteomes" id="UP000053732"/>
    </source>
</evidence>
<evidence type="ECO:0000256" key="1">
    <source>
        <dbReference type="ARBA" id="ARBA00001947"/>
    </source>
</evidence>
<comment type="cofactor">
    <cofactor evidence="1">
        <name>Zn(2+)</name>
        <dbReference type="ChEBI" id="CHEBI:29105"/>
    </cofactor>
</comment>
<protein>
    <submittedName>
        <fullName evidence="6">Alcohol dehydrogenase superfamily, zinc-containing</fullName>
    </submittedName>
</protein>
<dbReference type="InterPro" id="IPR011032">
    <property type="entry name" value="GroES-like_sf"/>
</dbReference>
<name>A0A0G4PXI1_PENC3</name>
<dbReference type="SUPFAM" id="SSF51735">
    <property type="entry name" value="NAD(P)-binding Rossmann-fold domains"/>
    <property type="match status" value="1"/>
</dbReference>
<dbReference type="AlphaFoldDB" id="A0A0G4PXI1"/>
<dbReference type="GO" id="GO:0000721">
    <property type="term" value="F:(R,R)-butanediol dehydrogenase activity"/>
    <property type="evidence" value="ECO:0007669"/>
    <property type="project" value="TreeGrafter"/>
</dbReference>
<dbReference type="GO" id="GO:0005737">
    <property type="term" value="C:cytoplasm"/>
    <property type="evidence" value="ECO:0007669"/>
    <property type="project" value="TreeGrafter"/>
</dbReference>
<evidence type="ECO:0000313" key="6">
    <source>
        <dbReference type="EMBL" id="CRL31229.1"/>
    </source>
</evidence>
<dbReference type="GO" id="GO:0034079">
    <property type="term" value="P:butanediol biosynthetic process"/>
    <property type="evidence" value="ECO:0007669"/>
    <property type="project" value="TreeGrafter"/>
</dbReference>
<keyword evidence="4" id="KW-0862">Zinc</keyword>
<dbReference type="EMBL" id="HG793223">
    <property type="protein sequence ID" value="CRL31229.1"/>
    <property type="molecule type" value="Genomic_DNA"/>
</dbReference>
<keyword evidence="3" id="KW-0479">Metal-binding</keyword>
<reference evidence="6 7" key="1">
    <citation type="journal article" date="2014" name="Nat. Commun.">
        <title>Multiple recent horizontal transfers of a large genomic region in cheese making fungi.</title>
        <authorList>
            <person name="Cheeseman K."/>
            <person name="Ropars J."/>
            <person name="Renault P."/>
            <person name="Dupont J."/>
            <person name="Gouzy J."/>
            <person name="Branca A."/>
            <person name="Abraham A.L."/>
            <person name="Ceppi M."/>
            <person name="Conseiller E."/>
            <person name="Debuchy R."/>
            <person name="Malagnac F."/>
            <person name="Goarin A."/>
            <person name="Silar P."/>
            <person name="Lacoste S."/>
            <person name="Sallet E."/>
            <person name="Bensimon A."/>
            <person name="Giraud T."/>
            <person name="Brygoo Y."/>
        </authorList>
    </citation>
    <scope>NUCLEOTIDE SEQUENCE [LARGE SCALE GENOMIC DNA]</scope>
    <source>
        <strain evidence="7">FM 013</strain>
    </source>
</reference>
<dbReference type="STRING" id="1429867.A0A0G4PXI1"/>
<dbReference type="Gene3D" id="3.90.180.10">
    <property type="entry name" value="Medium-chain alcohol dehydrogenases, catalytic domain"/>
    <property type="match status" value="1"/>
</dbReference>
<dbReference type="PANTHER" id="PTHR43161">
    <property type="entry name" value="SORBITOL DEHYDROGENASE"/>
    <property type="match status" value="1"/>
</dbReference>
<dbReference type="SUPFAM" id="SSF50129">
    <property type="entry name" value="GroES-like"/>
    <property type="match status" value="1"/>
</dbReference>
<dbReference type="InterPro" id="IPR036291">
    <property type="entry name" value="NAD(P)-bd_dom_sf"/>
</dbReference>
<accession>A0A0G4PXI1</accession>
<dbReference type="PANTHER" id="PTHR43161:SF23">
    <property type="entry name" value="(R,R)-BUTANEDIOL DEHYDROGENASE-RELATED"/>
    <property type="match status" value="1"/>
</dbReference>
<proteinExistence type="inferred from homology"/>